<evidence type="ECO:0000259" key="2">
    <source>
        <dbReference type="SMART" id="SM00642"/>
    </source>
</evidence>
<reference evidence="3" key="1">
    <citation type="journal article" date="2020" name="mSystems">
        <title>Genome- and Community-Level Interaction Insights into Carbon Utilization and Element Cycling Functions of Hydrothermarchaeota in Hydrothermal Sediment.</title>
        <authorList>
            <person name="Zhou Z."/>
            <person name="Liu Y."/>
            <person name="Xu W."/>
            <person name="Pan J."/>
            <person name="Luo Z.H."/>
            <person name="Li M."/>
        </authorList>
    </citation>
    <scope>NUCLEOTIDE SEQUENCE [LARGE SCALE GENOMIC DNA]</scope>
    <source>
        <strain evidence="3">SpSt-573</strain>
    </source>
</reference>
<comment type="caution">
    <text evidence="3">The sequence shown here is derived from an EMBL/GenBank/DDBJ whole genome shotgun (WGS) entry which is preliminary data.</text>
</comment>
<keyword evidence="1" id="KW-1133">Transmembrane helix</keyword>
<dbReference type="AlphaFoldDB" id="A0A7C4PMW4"/>
<accession>A0A7C4PMW4</accession>
<dbReference type="InterPro" id="IPR017853">
    <property type="entry name" value="GH"/>
</dbReference>
<organism evidence="3">
    <name type="scientific">Anaerolinea thermolimosa</name>
    <dbReference type="NCBI Taxonomy" id="229919"/>
    <lineage>
        <taxon>Bacteria</taxon>
        <taxon>Bacillati</taxon>
        <taxon>Chloroflexota</taxon>
        <taxon>Anaerolineae</taxon>
        <taxon>Anaerolineales</taxon>
        <taxon>Anaerolineaceae</taxon>
        <taxon>Anaerolinea</taxon>
    </lineage>
</organism>
<keyword evidence="1" id="KW-0472">Membrane</keyword>
<dbReference type="PANTHER" id="PTHR47786">
    <property type="entry name" value="ALPHA-1,4-GLUCAN:MALTOSE-1-PHOSPHATE MALTOSYLTRANSFERASE"/>
    <property type="match status" value="1"/>
</dbReference>
<dbReference type="GO" id="GO:0005975">
    <property type="term" value="P:carbohydrate metabolic process"/>
    <property type="evidence" value="ECO:0007669"/>
    <property type="project" value="InterPro"/>
</dbReference>
<gene>
    <name evidence="3" type="ORF">ENT37_09790</name>
</gene>
<protein>
    <submittedName>
        <fullName evidence="3">Alpha-amylase</fullName>
    </submittedName>
</protein>
<keyword evidence="1" id="KW-0812">Transmembrane</keyword>
<dbReference type="Gene3D" id="3.20.20.80">
    <property type="entry name" value="Glycosidases"/>
    <property type="match status" value="1"/>
</dbReference>
<dbReference type="Pfam" id="PF00128">
    <property type="entry name" value="Alpha-amylase"/>
    <property type="match status" value="1"/>
</dbReference>
<evidence type="ECO:0000313" key="3">
    <source>
        <dbReference type="EMBL" id="HGS22148.1"/>
    </source>
</evidence>
<feature type="domain" description="Glycosyl hydrolase family 13 catalytic" evidence="2">
    <location>
        <begin position="298"/>
        <end position="719"/>
    </location>
</feature>
<sequence length="1157" mass="132390">MIAGGCMEFHVSRQARDRYQFDQALFSLSGNVVFANFHAARLFAQKINQQRDLVHYPEQAVRAGQVNALGLIDEILHYIVGLYRREVRPGVMTQALEALKQSIGDAELDRALVRFAAEFPPLAVYLGQVSLNEYLEGSTEGIPNREVLLEEMIMLWVANRNPACQPFFELFDESRLATETAYRRIMVEIQEFFKEQPPFGPEKQDLITLLRTPAIRVPHSLTGQLEYIREHWAELLGRFLYRLLSSLDLLKEEEKSGFTGPGPTQLPIYDASALAELEVEAFSPDKEWMPRLVLLAKNTYVWLDQLSKKYRRSITRLDQIPDEELADLASWGFSGLWLIGLWERSKASARIKQLCGNPDAIASAYSLYDYTIAADLGGEEAFQNLRERAWRFGIRLASDMVPNHMGIDSPWLVDHPDWFIQVDYSPFPGYTFNGPDLSSNPAVSIHIEDHYFDRTDAAVVFKMYDHRDGRTRYVYHGNDGTSMPWNDTAQLNYLNPQVREAVIQTILAVARRFPIIRFDAAMTLARRHFQRLWFPEPGTGGAIPSRAEHAMTKEEFNAAFPNEFWREVVDRVAQEAPDTLLLAEAFWLMEGYFVRTLGMHRVYNSAFMNMLRNEENAKYRSLIKNTLEFDPEILKRYVNFMNNPDERTAVDQFGKGDKYFGVCTLMATLPGLPMFGHGQLEGYAEKYGMEFRKPLWDEQPDPYLLERHRREISPLLHRRDLFAGVEHFLLYDFYTPEGRVDENVLAYSNGQGNQRALVVVHNRFAETSGWIRMSASFIVKAPGGDRPLVQRTLAEGLGIRDEEGWYTIARDQITGLEHIFSNRELAQNGLFLSLHAYEYHVFLDFYQVQDDSGASYRQLAGALQGRGVPSITEALRELIVQPVLNPFRELANPGYLGYLLEHRVTEPSREIPAGLLPEAATKYTHLLEGACYQLGIQRDVSFLAAEFRASLEAALHLPILGEKYPLPGSRMYASGLRYLSSGLTPPRDQRWPVFLSWLFVRGLGKLVDEEQFAPLSRSWLDEWRLAVALEDTFRGLGYDDFQSARSVELVKLLTEHQNWFSTLGGQPLSKVLSTWLSDDAIRRFLGVNRYQEKLWFNKEAFEELVWWMMLLAVFEALIVPGAGASLLTERVLQGYQIARRLLKAGKASGYLVERLSG</sequence>
<dbReference type="PANTHER" id="PTHR47786:SF2">
    <property type="entry name" value="GLYCOSYL HYDROLASE FAMILY 13 CATALYTIC DOMAIN-CONTAINING PROTEIN"/>
    <property type="match status" value="1"/>
</dbReference>
<evidence type="ECO:0000256" key="1">
    <source>
        <dbReference type="SAM" id="Phobius"/>
    </source>
</evidence>
<feature type="transmembrane region" description="Helical" evidence="1">
    <location>
        <begin position="1104"/>
        <end position="1127"/>
    </location>
</feature>
<dbReference type="SMART" id="SM00642">
    <property type="entry name" value="Aamy"/>
    <property type="match status" value="1"/>
</dbReference>
<name>A0A7C4PMW4_9CHLR</name>
<dbReference type="SUPFAM" id="SSF51445">
    <property type="entry name" value="(Trans)glycosidases"/>
    <property type="match status" value="1"/>
</dbReference>
<proteinExistence type="predicted"/>
<dbReference type="InterPro" id="IPR006047">
    <property type="entry name" value="GH13_cat_dom"/>
</dbReference>
<dbReference type="EMBL" id="DSYK01000475">
    <property type="protein sequence ID" value="HGS22148.1"/>
    <property type="molecule type" value="Genomic_DNA"/>
</dbReference>